<dbReference type="OrthoDB" id="9801008at2"/>
<sequence>MKIMIKIHMVIKAIKRYYKKEINRCQSCSMPLIYDKQHLGGNIYCSYCHDGESFINNGMTLGDMQRKVDHLLLSRHSHIMVRIYIHLRLATLRRWRKF</sequence>
<protein>
    <recommendedName>
        <fullName evidence="1">Putative zinc ribbon domain-containing protein</fullName>
    </recommendedName>
</protein>
<dbReference type="InterPro" id="IPR025868">
    <property type="entry name" value="Zn_ribbon_dom_put"/>
</dbReference>
<accession>A0A3M8RZM6</accession>
<organism evidence="2">
    <name type="scientific">Acidithiobacillus sulfuriphilus</name>
    <dbReference type="NCBI Taxonomy" id="1867749"/>
    <lineage>
        <taxon>Bacteria</taxon>
        <taxon>Pseudomonadati</taxon>
        <taxon>Pseudomonadota</taxon>
        <taxon>Acidithiobacillia</taxon>
        <taxon>Acidithiobacillales</taxon>
        <taxon>Acidithiobacillaceae</taxon>
        <taxon>Acidithiobacillus</taxon>
    </lineage>
</organism>
<evidence type="ECO:0000259" key="1">
    <source>
        <dbReference type="Pfam" id="PF12674"/>
    </source>
</evidence>
<dbReference type="Pfam" id="PF12674">
    <property type="entry name" value="Zn_ribbon_2"/>
    <property type="match status" value="1"/>
</dbReference>
<name>A0A3M8RZM6_9PROT</name>
<feature type="domain" description="Putative zinc ribbon" evidence="1">
    <location>
        <begin position="25"/>
        <end position="96"/>
    </location>
</feature>
<gene>
    <name evidence="2" type="ORF">EC580_00935</name>
</gene>
<dbReference type="EMBL" id="RIZI01000074">
    <property type="protein sequence ID" value="RNF73911.1"/>
    <property type="molecule type" value="Genomic_DNA"/>
</dbReference>
<dbReference type="AlphaFoldDB" id="A0A3M8RZM6"/>
<evidence type="ECO:0000313" key="2">
    <source>
        <dbReference type="EMBL" id="RNF73911.1"/>
    </source>
</evidence>
<comment type="caution">
    <text evidence="2">The sequence shown here is derived from an EMBL/GenBank/DDBJ whole genome shotgun (WGS) entry which is preliminary data.</text>
</comment>
<reference evidence="2" key="1">
    <citation type="submission" date="2018-10" db="EMBL/GenBank/DDBJ databases">
        <title>Acidithiobacillus sulfuriphilus sp. nov.: an extremely acidophilic sulfur-oxidizing chemolithotroph isolated from a neutral pH environment.</title>
        <authorList>
            <person name="Falagan C."/>
            <person name="Moya-Beltran A."/>
            <person name="Quatrini R."/>
            <person name="Johnson D.B."/>
        </authorList>
    </citation>
    <scope>NUCLEOTIDE SEQUENCE [LARGE SCALE GENOMIC DNA]</scope>
    <source>
        <strain evidence="2">CJ-2</strain>
    </source>
</reference>
<proteinExistence type="predicted"/>